<dbReference type="PANTHER" id="PTHR15822:SF4">
    <property type="entry name" value="TYROSYL-DNA PHOSPHODIESTERASE 2"/>
    <property type="match status" value="1"/>
</dbReference>
<evidence type="ECO:0000256" key="9">
    <source>
        <dbReference type="SAM" id="Phobius"/>
    </source>
</evidence>
<keyword evidence="11" id="KW-0269">Exonuclease</keyword>
<evidence type="ECO:0000256" key="4">
    <source>
        <dbReference type="ARBA" id="ARBA00022723"/>
    </source>
</evidence>
<proteinExistence type="predicted"/>
<keyword evidence="7" id="KW-0460">Magnesium</keyword>
<dbReference type="InterPro" id="IPR036691">
    <property type="entry name" value="Endo/exonu/phosph_ase_sf"/>
</dbReference>
<dbReference type="GO" id="GO:0006281">
    <property type="term" value="P:DNA repair"/>
    <property type="evidence" value="ECO:0007669"/>
    <property type="project" value="UniProtKB-KW"/>
</dbReference>
<keyword evidence="5" id="KW-0227">DNA damage</keyword>
<keyword evidence="11" id="KW-0255">Endonuclease</keyword>
<dbReference type="PANTHER" id="PTHR15822">
    <property type="entry name" value="TRAF AND TNF RECEPTOR-ASSOCIATED PROTEIN"/>
    <property type="match status" value="1"/>
</dbReference>
<dbReference type="GO" id="GO:0004527">
    <property type="term" value="F:exonuclease activity"/>
    <property type="evidence" value="ECO:0007669"/>
    <property type="project" value="UniProtKB-KW"/>
</dbReference>
<dbReference type="EMBL" id="OFSM01000002">
    <property type="protein sequence ID" value="SOY27614.1"/>
    <property type="molecule type" value="Genomic_DNA"/>
</dbReference>
<dbReference type="InterPro" id="IPR005135">
    <property type="entry name" value="Endo/exonuclease/phosphatase"/>
</dbReference>
<feature type="transmembrane region" description="Helical" evidence="9">
    <location>
        <begin position="7"/>
        <end position="29"/>
    </location>
</feature>
<dbReference type="InterPro" id="IPR051547">
    <property type="entry name" value="TDP2-like"/>
</dbReference>
<dbReference type="RefSeq" id="WP_103237754.1">
    <property type="nucleotide sequence ID" value="NZ_JANJZD010000002.1"/>
</dbReference>
<keyword evidence="8" id="KW-0234">DNA repair</keyword>
<keyword evidence="9" id="KW-1133">Transmembrane helix</keyword>
<evidence type="ECO:0000259" key="10">
    <source>
        <dbReference type="Pfam" id="PF03372"/>
    </source>
</evidence>
<organism evidence="11 12">
    <name type="scientific">Acetatifactor muris</name>
    <dbReference type="NCBI Taxonomy" id="879566"/>
    <lineage>
        <taxon>Bacteria</taxon>
        <taxon>Bacillati</taxon>
        <taxon>Bacillota</taxon>
        <taxon>Clostridia</taxon>
        <taxon>Lachnospirales</taxon>
        <taxon>Lachnospiraceae</taxon>
        <taxon>Acetatifactor</taxon>
    </lineage>
</organism>
<keyword evidence="6" id="KW-0378">Hydrolase</keyword>
<keyword evidence="12" id="KW-1185">Reference proteome</keyword>
<dbReference type="Gene3D" id="3.60.10.10">
    <property type="entry name" value="Endonuclease/exonuclease/phosphatase"/>
    <property type="match status" value="1"/>
</dbReference>
<protein>
    <submittedName>
        <fullName evidence="11">Endonuclease/Exonuclease/phosphatase family protein</fullName>
    </submittedName>
</protein>
<dbReference type="Pfam" id="PF03372">
    <property type="entry name" value="Exo_endo_phos"/>
    <property type="match status" value="1"/>
</dbReference>
<keyword evidence="3" id="KW-0540">Nuclease</keyword>
<evidence type="ECO:0000256" key="8">
    <source>
        <dbReference type="ARBA" id="ARBA00023204"/>
    </source>
</evidence>
<keyword evidence="9" id="KW-0472">Membrane</keyword>
<comment type="cofactor">
    <cofactor evidence="2">
        <name>Mg(2+)</name>
        <dbReference type="ChEBI" id="CHEBI:18420"/>
    </cofactor>
</comment>
<evidence type="ECO:0000256" key="3">
    <source>
        <dbReference type="ARBA" id="ARBA00022722"/>
    </source>
</evidence>
<dbReference type="OrthoDB" id="7616949at2"/>
<evidence type="ECO:0000313" key="12">
    <source>
        <dbReference type="Proteomes" id="UP000236311"/>
    </source>
</evidence>
<evidence type="ECO:0000313" key="11">
    <source>
        <dbReference type="EMBL" id="SOY27614.1"/>
    </source>
</evidence>
<sequence length="379" mass="42708">MGKKIAKFIGCIFGILILIVVVYVLYVMLSYTRLEDHLALTSDAPGDSQVVRQAIESDSDREFCIITANIGFGAYDQEFDFFMDGGTMSWAQSRERVEENVRGMSEAIVGYEPDFLFLQEVDTDGTRSYHVDEYELVRQEFPSFETVYAQNYDSAFLFWPLYQPHGRNEAGLVTLSMYDIAAAERRSLPISDSFSKFLDLDRCYSISKIACENGRELVLFNVHLSAYGVDASIQQAQREMLYGDMVAEYEKGNYVIVGGDFNHDMTGDSGVRYGNQVQAVESWAKPFDFDSVPEGFTVGARALAEAGEFDMAATCRDAGRPYDGTNDRWVLDAFIYSDNVEVLEYETVDLDFAYSDHNPVRMVFRLLGVGSAHEASVQR</sequence>
<evidence type="ECO:0000256" key="7">
    <source>
        <dbReference type="ARBA" id="ARBA00022842"/>
    </source>
</evidence>
<reference evidence="11 12" key="1">
    <citation type="submission" date="2018-01" db="EMBL/GenBank/DDBJ databases">
        <authorList>
            <person name="Gaut B.S."/>
            <person name="Morton B.R."/>
            <person name="Clegg M.T."/>
            <person name="Duvall M.R."/>
        </authorList>
    </citation>
    <scope>NUCLEOTIDE SEQUENCE [LARGE SCALE GENOMIC DNA]</scope>
    <source>
        <strain evidence="11">GP69</strain>
    </source>
</reference>
<evidence type="ECO:0000256" key="1">
    <source>
        <dbReference type="ARBA" id="ARBA00001936"/>
    </source>
</evidence>
<dbReference type="GO" id="GO:0046872">
    <property type="term" value="F:metal ion binding"/>
    <property type="evidence" value="ECO:0007669"/>
    <property type="project" value="UniProtKB-KW"/>
</dbReference>
<dbReference type="SUPFAM" id="SSF56219">
    <property type="entry name" value="DNase I-like"/>
    <property type="match status" value="1"/>
</dbReference>
<feature type="domain" description="Endonuclease/exonuclease/phosphatase" evidence="10">
    <location>
        <begin position="100"/>
        <end position="357"/>
    </location>
</feature>
<evidence type="ECO:0000256" key="6">
    <source>
        <dbReference type="ARBA" id="ARBA00022801"/>
    </source>
</evidence>
<keyword evidence="4" id="KW-0479">Metal-binding</keyword>
<evidence type="ECO:0000256" key="5">
    <source>
        <dbReference type="ARBA" id="ARBA00022763"/>
    </source>
</evidence>
<comment type="cofactor">
    <cofactor evidence="1">
        <name>Mn(2+)</name>
        <dbReference type="ChEBI" id="CHEBI:29035"/>
    </cofactor>
</comment>
<dbReference type="GO" id="GO:0004519">
    <property type="term" value="F:endonuclease activity"/>
    <property type="evidence" value="ECO:0007669"/>
    <property type="project" value="UniProtKB-KW"/>
</dbReference>
<dbReference type="AlphaFoldDB" id="A0A2K4ZAX0"/>
<name>A0A2K4ZAX0_9FIRM</name>
<evidence type="ECO:0000256" key="2">
    <source>
        <dbReference type="ARBA" id="ARBA00001946"/>
    </source>
</evidence>
<gene>
    <name evidence="11" type="ORF">AMURIS_00318</name>
</gene>
<accession>A0A2K4ZAX0</accession>
<dbReference type="Proteomes" id="UP000236311">
    <property type="component" value="Unassembled WGS sequence"/>
</dbReference>
<keyword evidence="9" id="KW-0812">Transmembrane</keyword>